<dbReference type="GO" id="GO:0046872">
    <property type="term" value="F:metal ion binding"/>
    <property type="evidence" value="ECO:0007669"/>
    <property type="project" value="UniProtKB-KW"/>
</dbReference>
<evidence type="ECO:0000313" key="11">
    <source>
        <dbReference type="EMBL" id="QIK40072.1"/>
    </source>
</evidence>
<feature type="domain" description="CBS" evidence="10">
    <location>
        <begin position="215"/>
        <end position="271"/>
    </location>
</feature>
<feature type="transmembrane region" description="Helical" evidence="9">
    <location>
        <begin position="431"/>
        <end position="458"/>
    </location>
</feature>
<keyword evidence="9" id="KW-0479">Metal-binding</keyword>
<reference evidence="11 12" key="1">
    <citation type="submission" date="2020-03" db="EMBL/GenBank/DDBJ databases">
        <title>Complete genome sequence of Monaibacterium sp. ALG8 with diverse plasmids.</title>
        <authorList>
            <person name="Sun C."/>
        </authorList>
    </citation>
    <scope>NUCLEOTIDE SEQUENCE [LARGE SCALE GENOMIC DNA]</scope>
    <source>
        <strain evidence="11 12">ALG8</strain>
    </source>
</reference>
<evidence type="ECO:0000256" key="6">
    <source>
        <dbReference type="ARBA" id="ARBA00022989"/>
    </source>
</evidence>
<dbReference type="SUPFAM" id="SSF161093">
    <property type="entry name" value="MgtE membrane domain-like"/>
    <property type="match status" value="1"/>
</dbReference>
<dbReference type="PANTHER" id="PTHR43773">
    <property type="entry name" value="MAGNESIUM TRANSPORTER MGTE"/>
    <property type="match status" value="1"/>
</dbReference>
<dbReference type="PROSITE" id="PS51371">
    <property type="entry name" value="CBS"/>
    <property type="match status" value="1"/>
</dbReference>
<dbReference type="RefSeq" id="WP_166189091.1">
    <property type="nucleotide sequence ID" value="NZ_CP049811.1"/>
</dbReference>
<keyword evidence="3 9" id="KW-0813">Transport</keyword>
<comment type="subunit">
    <text evidence="9">Homodimer.</text>
</comment>
<dbReference type="EMBL" id="CP049811">
    <property type="protein sequence ID" value="QIK40072.1"/>
    <property type="molecule type" value="Genomic_DNA"/>
</dbReference>
<proteinExistence type="inferred from homology"/>
<dbReference type="GO" id="GO:0005886">
    <property type="term" value="C:plasma membrane"/>
    <property type="evidence" value="ECO:0007669"/>
    <property type="project" value="UniProtKB-SubCell"/>
</dbReference>
<dbReference type="InterPro" id="IPR006667">
    <property type="entry name" value="SLC41_membr_dom"/>
</dbReference>
<evidence type="ECO:0000256" key="7">
    <source>
        <dbReference type="ARBA" id="ARBA00023136"/>
    </source>
</evidence>
<keyword evidence="7 9" id="KW-0472">Membrane</keyword>
<dbReference type="Pfam" id="PF01769">
    <property type="entry name" value="MgtE"/>
    <property type="match status" value="1"/>
</dbReference>
<dbReference type="CDD" id="cd04606">
    <property type="entry name" value="CBS_pair_Mg_transporter"/>
    <property type="match status" value="1"/>
</dbReference>
<comment type="subcellular location">
    <subcellularLocation>
        <location evidence="9">Cell membrane</location>
        <topology evidence="9">Multi-pass membrane protein</topology>
    </subcellularLocation>
    <subcellularLocation>
        <location evidence="1">Membrane</location>
        <topology evidence="1">Multi-pass membrane protein</topology>
    </subcellularLocation>
</comment>
<keyword evidence="5 9" id="KW-0460">Magnesium</keyword>
<accession>A0A6G7VJF5</accession>
<evidence type="ECO:0000313" key="12">
    <source>
        <dbReference type="Proteomes" id="UP000500791"/>
    </source>
</evidence>
<comment type="function">
    <text evidence="9">Acts as a magnesium transporter.</text>
</comment>
<dbReference type="SUPFAM" id="SSF54631">
    <property type="entry name" value="CBS-domain pair"/>
    <property type="match status" value="1"/>
</dbReference>
<dbReference type="GO" id="GO:0015095">
    <property type="term" value="F:magnesium ion transmembrane transporter activity"/>
    <property type="evidence" value="ECO:0007669"/>
    <property type="project" value="UniProtKB-UniRule"/>
</dbReference>
<sequence length="459" mass="49981">MAESPQELHKNEDVYALNAAAVEAILAAMEAGDRDRLIEFLGHMHPADVADLLEQIEQPRRIRLIEMWGSDIDPEVLSELEEGARDDVLNTLTADQLGSAVQELDTDDMVYLVEDLDDADKEELLDQLDDADRVAVEQSLTYPEYSAGRLMQRDMVTAPAHWTVGDVIDYMRASDDLPEQFYDIIIVDPAMRPIGEVRLGRVMAHPRSVKLEHIMEKDLRTIPVDQSQEDVAYAFNQYHMIQAPVVNADGRLVGIITIDDAMDVLEDEAEEDMRLLAGVGDEEISDTTWQIARQRFPWLLVNLFTAILASIVISLFSSTIEAVVALAVLMPIVASMGGNGATQTLTVAVRAIATRDLTGSNAMRVVRRELVAGTLNGIAFAAIIAVVGVIWFGNPMLGVVLAIAMIGNMAIAGLAGILVPLSLDKFGADPALASGTFVTTVTDVVGFMLFLGLASLLLL</sequence>
<protein>
    <recommendedName>
        <fullName evidence="9">Magnesium transporter MgtE</fullName>
    </recommendedName>
</protein>
<evidence type="ECO:0000256" key="8">
    <source>
        <dbReference type="PROSITE-ProRule" id="PRU00703"/>
    </source>
</evidence>
<name>A0A6G7VJF5_9RHOB</name>
<feature type="transmembrane region" description="Helical" evidence="9">
    <location>
        <begin position="399"/>
        <end position="419"/>
    </location>
</feature>
<evidence type="ECO:0000256" key="9">
    <source>
        <dbReference type="RuleBase" id="RU362011"/>
    </source>
</evidence>
<evidence type="ECO:0000256" key="5">
    <source>
        <dbReference type="ARBA" id="ARBA00022842"/>
    </source>
</evidence>
<feature type="transmembrane region" description="Helical" evidence="9">
    <location>
        <begin position="370"/>
        <end position="393"/>
    </location>
</feature>
<keyword evidence="4 9" id="KW-0812">Transmembrane</keyword>
<dbReference type="InterPro" id="IPR006668">
    <property type="entry name" value="Mg_transptr_MgtE_intracell_dom"/>
</dbReference>
<comment type="caution">
    <text evidence="9">Lacks conserved residue(s) required for the propagation of feature annotation.</text>
</comment>
<organism evidence="11 12">
    <name type="scientific">Pontivivens nitratireducens</name>
    <dbReference type="NCBI Taxonomy" id="2758038"/>
    <lineage>
        <taxon>Bacteria</taxon>
        <taxon>Pseudomonadati</taxon>
        <taxon>Pseudomonadota</taxon>
        <taxon>Alphaproteobacteria</taxon>
        <taxon>Rhodobacterales</taxon>
        <taxon>Paracoccaceae</taxon>
        <taxon>Pontivivens</taxon>
    </lineage>
</organism>
<dbReference type="InterPro" id="IPR006669">
    <property type="entry name" value="MgtE_transporter"/>
</dbReference>
<dbReference type="SUPFAM" id="SSF158791">
    <property type="entry name" value="MgtE N-terminal domain-like"/>
    <property type="match status" value="1"/>
</dbReference>
<keyword evidence="12" id="KW-1185">Reference proteome</keyword>
<keyword evidence="8" id="KW-0129">CBS domain</keyword>
<dbReference type="AlphaFoldDB" id="A0A6G7VJF5"/>
<evidence type="ECO:0000259" key="10">
    <source>
        <dbReference type="PROSITE" id="PS51371"/>
    </source>
</evidence>
<evidence type="ECO:0000256" key="3">
    <source>
        <dbReference type="ARBA" id="ARBA00022448"/>
    </source>
</evidence>
<dbReference type="InterPro" id="IPR046342">
    <property type="entry name" value="CBS_dom_sf"/>
</dbReference>
<dbReference type="Gene3D" id="1.25.60.10">
    <property type="entry name" value="MgtE N-terminal domain-like"/>
    <property type="match status" value="1"/>
</dbReference>
<dbReference type="Gene3D" id="1.10.357.20">
    <property type="entry name" value="SLC41 divalent cation transporters, integral membrane domain"/>
    <property type="match status" value="1"/>
</dbReference>
<keyword evidence="6 9" id="KW-1133">Transmembrane helix</keyword>
<dbReference type="Pfam" id="PF00571">
    <property type="entry name" value="CBS"/>
    <property type="match status" value="1"/>
</dbReference>
<evidence type="ECO:0000256" key="1">
    <source>
        <dbReference type="ARBA" id="ARBA00004141"/>
    </source>
</evidence>
<dbReference type="InterPro" id="IPR036739">
    <property type="entry name" value="SLC41_membr_dom_sf"/>
</dbReference>
<dbReference type="SMART" id="SM00924">
    <property type="entry name" value="MgtE_N"/>
    <property type="match status" value="1"/>
</dbReference>
<comment type="similarity">
    <text evidence="2 9">Belongs to the SLC41A transporter family.</text>
</comment>
<dbReference type="InterPro" id="IPR000644">
    <property type="entry name" value="CBS_dom"/>
</dbReference>
<evidence type="ECO:0000256" key="2">
    <source>
        <dbReference type="ARBA" id="ARBA00009749"/>
    </source>
</evidence>
<feature type="transmembrane region" description="Helical" evidence="9">
    <location>
        <begin position="296"/>
        <end position="316"/>
    </location>
</feature>
<dbReference type="SMART" id="SM00116">
    <property type="entry name" value="CBS"/>
    <property type="match status" value="2"/>
</dbReference>
<dbReference type="NCBIfam" id="TIGR00400">
    <property type="entry name" value="mgtE"/>
    <property type="match status" value="1"/>
</dbReference>
<keyword evidence="9" id="KW-1003">Cell membrane</keyword>
<dbReference type="KEGG" id="mon:G8E03_04425"/>
<evidence type="ECO:0000256" key="4">
    <source>
        <dbReference type="ARBA" id="ARBA00022692"/>
    </source>
</evidence>
<dbReference type="Gene3D" id="3.10.580.10">
    <property type="entry name" value="CBS-domain"/>
    <property type="match status" value="1"/>
</dbReference>
<dbReference type="Pfam" id="PF03448">
    <property type="entry name" value="MgtE_N"/>
    <property type="match status" value="1"/>
</dbReference>
<dbReference type="PANTHER" id="PTHR43773:SF1">
    <property type="entry name" value="MAGNESIUM TRANSPORTER MGTE"/>
    <property type="match status" value="1"/>
</dbReference>
<gene>
    <name evidence="11" type="primary">mgtE</name>
    <name evidence="11" type="ORF">G8E03_04425</name>
</gene>
<dbReference type="InterPro" id="IPR038076">
    <property type="entry name" value="MgtE_N_sf"/>
</dbReference>
<dbReference type="Proteomes" id="UP000500791">
    <property type="component" value="Chromosome"/>
</dbReference>